<dbReference type="AlphaFoldDB" id="A0A6M5YGS3"/>
<proteinExistence type="predicted"/>
<dbReference type="PANTHER" id="PTHR35400:SF1">
    <property type="entry name" value="SLR1083 PROTEIN"/>
    <property type="match status" value="1"/>
</dbReference>
<evidence type="ECO:0000259" key="1">
    <source>
        <dbReference type="Pfam" id="PF05685"/>
    </source>
</evidence>
<name>A0A6M5YGS3_9BACT</name>
<reference evidence="3" key="1">
    <citation type="submission" date="2020-05" db="EMBL/GenBank/DDBJ databases">
        <title>Frigoriglobus tundricola gen. nov., sp. nov., a psychrotolerant cellulolytic planctomycete of the family Gemmataceae with two divergent copies of 16S rRNA gene.</title>
        <authorList>
            <person name="Kulichevskaya I.S."/>
            <person name="Ivanova A.A."/>
            <person name="Naumoff D.G."/>
            <person name="Beletsky A.V."/>
            <person name="Rijpstra W.I.C."/>
            <person name="Sinninghe Damste J.S."/>
            <person name="Mardanov A.V."/>
            <person name="Ravin N.V."/>
            <person name="Dedysh S.N."/>
        </authorList>
    </citation>
    <scope>NUCLEOTIDE SEQUENCE [LARGE SCALE GENOMIC DNA]</scope>
    <source>
        <strain evidence="3">PL17</strain>
    </source>
</reference>
<evidence type="ECO:0000313" key="2">
    <source>
        <dbReference type="EMBL" id="QJW93188.1"/>
    </source>
</evidence>
<dbReference type="Pfam" id="PF05685">
    <property type="entry name" value="Uma2"/>
    <property type="match status" value="1"/>
</dbReference>
<dbReference type="InterPro" id="IPR008538">
    <property type="entry name" value="Uma2"/>
</dbReference>
<dbReference type="RefSeq" id="WP_171469438.1">
    <property type="nucleotide sequence ID" value="NZ_CP053452.2"/>
</dbReference>
<organism evidence="2 3">
    <name type="scientific">Frigoriglobus tundricola</name>
    <dbReference type="NCBI Taxonomy" id="2774151"/>
    <lineage>
        <taxon>Bacteria</taxon>
        <taxon>Pseudomonadati</taxon>
        <taxon>Planctomycetota</taxon>
        <taxon>Planctomycetia</taxon>
        <taxon>Gemmatales</taxon>
        <taxon>Gemmataceae</taxon>
        <taxon>Frigoriglobus</taxon>
    </lineage>
</organism>
<feature type="domain" description="Putative restriction endonuclease" evidence="1">
    <location>
        <begin position="22"/>
        <end position="132"/>
    </location>
</feature>
<evidence type="ECO:0000313" key="3">
    <source>
        <dbReference type="Proteomes" id="UP000503447"/>
    </source>
</evidence>
<gene>
    <name evidence="2" type="ORF">FTUN_0693</name>
</gene>
<dbReference type="EMBL" id="CP053452">
    <property type="protein sequence ID" value="QJW93188.1"/>
    <property type="molecule type" value="Genomic_DNA"/>
</dbReference>
<dbReference type="CDD" id="cd06260">
    <property type="entry name" value="DUF820-like"/>
    <property type="match status" value="1"/>
</dbReference>
<dbReference type="Gene3D" id="3.90.1570.10">
    <property type="entry name" value="tt1808, chain A"/>
    <property type="match status" value="1"/>
</dbReference>
<dbReference type="InterPro" id="IPR012296">
    <property type="entry name" value="Nuclease_put_TT1808"/>
</dbReference>
<protein>
    <recommendedName>
        <fullName evidence="1">Putative restriction endonuclease domain-containing protein</fullName>
    </recommendedName>
</protein>
<dbReference type="KEGG" id="ftj:FTUN_0693"/>
<dbReference type="Proteomes" id="UP000503447">
    <property type="component" value="Chromosome"/>
</dbReference>
<keyword evidence="3" id="KW-1185">Reference proteome</keyword>
<dbReference type="PANTHER" id="PTHR35400">
    <property type="entry name" value="SLR1083 PROTEIN"/>
    <property type="match status" value="1"/>
</dbReference>
<accession>A0A6M5YGS3</accession>
<sequence length="150" mass="16039">MATSLLAAPSQSAATAQLLTENWLRNVFSSDLYTVSGRGDAEPDGDHTPAVVVTRRAAGEPPVLVVTVSDAPVSADTVEDAGRHAAAGVRDYWVIEVGARRLHIFRDPQPAADAKHGYSYQQVRVHSQNALVAPLAAEIHLAQVINLLPW</sequence>